<dbReference type="AlphaFoldDB" id="A0A4V6PWK7"/>
<dbReference type="InterPro" id="IPR003692">
    <property type="entry name" value="Hydantoinase_B"/>
</dbReference>
<dbReference type="Pfam" id="PF02538">
    <property type="entry name" value="Hydantoinase_B"/>
    <property type="match status" value="1"/>
</dbReference>
<comment type="caution">
    <text evidence="2">The sequence shown here is derived from an EMBL/GenBank/DDBJ whole genome shotgun (WGS) entry which is preliminary data.</text>
</comment>
<dbReference type="GO" id="GO:0006749">
    <property type="term" value="P:glutathione metabolic process"/>
    <property type="evidence" value="ECO:0007669"/>
    <property type="project" value="TreeGrafter"/>
</dbReference>
<dbReference type="OrthoDB" id="102473at2"/>
<keyword evidence="3" id="KW-1185">Reference proteome</keyword>
<protein>
    <submittedName>
        <fullName evidence="2">N-methylhydantoinase B</fullName>
    </submittedName>
</protein>
<evidence type="ECO:0000259" key="1">
    <source>
        <dbReference type="Pfam" id="PF02538"/>
    </source>
</evidence>
<gene>
    <name evidence="2" type="ORF">EV213_101357</name>
</gene>
<sequence length="658" mass="71815">MRTDPATLEILRSYFNSIASGMGHVIERTSFTTFVKESADFATALATPKGEFYVYPKTVGVTIFMGLTLTRAIQELDSIEPGDIIITNDPYTTDGLATHLPDIHVFKPIFSEGELISFAWSFVHCSDVGGLVPASISPSATDIHQEGLRIPPVKLYKRGEPNKDVLRFLGANSRVPELNQGDINAMVAAVNTAEERLLRMVDKFGVSDVTAAMDDLLEQSESRSRQIIDRLPDGDYSFSDYLDDDIVSDTPIRLAVTAKVRGGDITLDFSTCDPQVRTAFNLVTNGSPHSFLFQGLINYIISTDPHIPINGGITRPIHVEAPRGTLVNPEYPAAVGVRHSITMRMYNVVLGALAKSMPEEVPAAGAGQAAIVVLSTPTGDGGKRSMAVVEPMGGGGGGQADMDGVDGIDHASGFLKNTPIESLEQHIDIFVKRYELLPNTAGPGKHRGGHAIGLDFEIVQPDSMVTARGMERLRFQPWGFAGGKAGASGSVHLNPGTSKETNEPKINVLKPEKKDVVQILSPGGGGWGHPYERDPEAVRQDVEAGLLTLSVAREAYGVELQQIGYAYKVQHDETKALRLAHFNEAPNPWDFGEAREAYERIWTTDASDVLALLVQQKPAAERWHYKQLLHDYFSNAKEALTEQDIQHAWTIIEHQEEN</sequence>
<dbReference type="PANTHER" id="PTHR11365:SF23">
    <property type="entry name" value="HYPOTHETICAL 5-OXOPROLINASE (EUROFUNG)-RELATED"/>
    <property type="match status" value="1"/>
</dbReference>
<dbReference type="InterPro" id="IPR045079">
    <property type="entry name" value="Oxoprolinase-like"/>
</dbReference>
<dbReference type="GO" id="GO:0005829">
    <property type="term" value="C:cytosol"/>
    <property type="evidence" value="ECO:0007669"/>
    <property type="project" value="TreeGrafter"/>
</dbReference>
<reference evidence="2 3" key="1">
    <citation type="submission" date="2019-03" db="EMBL/GenBank/DDBJ databases">
        <title>Genomic Encyclopedia of Type Strains, Phase IV (KMG-IV): sequencing the most valuable type-strain genomes for metagenomic binning, comparative biology and taxonomic classification.</title>
        <authorList>
            <person name="Goeker M."/>
        </authorList>
    </citation>
    <scope>NUCLEOTIDE SEQUENCE [LARGE SCALE GENOMIC DNA]</scope>
    <source>
        <strain evidence="2 3">DSM 28697</strain>
    </source>
</reference>
<dbReference type="RefSeq" id="WP_133578747.1">
    <property type="nucleotide sequence ID" value="NZ_SNYJ01000001.1"/>
</dbReference>
<evidence type="ECO:0000313" key="3">
    <source>
        <dbReference type="Proteomes" id="UP000295632"/>
    </source>
</evidence>
<dbReference type="EMBL" id="SNYJ01000001">
    <property type="protein sequence ID" value="TDQ42927.1"/>
    <property type="molecule type" value="Genomic_DNA"/>
</dbReference>
<evidence type="ECO:0000313" key="2">
    <source>
        <dbReference type="EMBL" id="TDQ42927.1"/>
    </source>
</evidence>
<dbReference type="Proteomes" id="UP000295632">
    <property type="component" value="Unassembled WGS sequence"/>
</dbReference>
<dbReference type="GO" id="GO:0017168">
    <property type="term" value="F:5-oxoprolinase (ATP-hydrolyzing) activity"/>
    <property type="evidence" value="ECO:0007669"/>
    <property type="project" value="TreeGrafter"/>
</dbReference>
<accession>A0A4V6PWK7</accession>
<name>A0A4V6PWK7_9BACI</name>
<proteinExistence type="predicted"/>
<dbReference type="PANTHER" id="PTHR11365">
    <property type="entry name" value="5-OXOPROLINASE RELATED"/>
    <property type="match status" value="1"/>
</dbReference>
<organism evidence="2 3">
    <name type="scientific">Aureibacillus halotolerans</name>
    <dbReference type="NCBI Taxonomy" id="1508390"/>
    <lineage>
        <taxon>Bacteria</taxon>
        <taxon>Bacillati</taxon>
        <taxon>Bacillota</taxon>
        <taxon>Bacilli</taxon>
        <taxon>Bacillales</taxon>
        <taxon>Bacillaceae</taxon>
        <taxon>Aureibacillus</taxon>
    </lineage>
</organism>
<feature type="domain" description="Hydantoinase B/oxoprolinase" evidence="1">
    <location>
        <begin position="4"/>
        <end position="530"/>
    </location>
</feature>